<evidence type="ECO:0000256" key="1">
    <source>
        <dbReference type="SAM" id="MobiDB-lite"/>
    </source>
</evidence>
<dbReference type="GeneTree" id="ENSGT00990000210183"/>
<accession>A0A9J7XA41</accession>
<reference evidence="2" key="2">
    <citation type="submission" date="2025-09" db="UniProtKB">
        <authorList>
            <consortium name="Ensembl"/>
        </authorList>
    </citation>
    <scope>IDENTIFICATION</scope>
</reference>
<evidence type="ECO:0000313" key="3">
    <source>
        <dbReference type="Proteomes" id="UP001108240"/>
    </source>
</evidence>
<dbReference type="Ensembl" id="ENSCCRT00000001469.2">
    <property type="protein sequence ID" value="ENSCCRP00000104467.1"/>
    <property type="gene ID" value="ENSCCRG00000000870.2"/>
</dbReference>
<dbReference type="Proteomes" id="UP001108240">
    <property type="component" value="Unplaced"/>
</dbReference>
<organism evidence="2 3">
    <name type="scientific">Cyprinus carpio carpio</name>
    <dbReference type="NCBI Taxonomy" id="630221"/>
    <lineage>
        <taxon>Eukaryota</taxon>
        <taxon>Metazoa</taxon>
        <taxon>Chordata</taxon>
        <taxon>Craniata</taxon>
        <taxon>Vertebrata</taxon>
        <taxon>Euteleostomi</taxon>
        <taxon>Actinopterygii</taxon>
        <taxon>Neopterygii</taxon>
        <taxon>Teleostei</taxon>
        <taxon>Ostariophysi</taxon>
        <taxon>Cypriniformes</taxon>
        <taxon>Cyprinidae</taxon>
        <taxon>Cyprininae</taxon>
        <taxon>Cyprinus</taxon>
    </lineage>
</organism>
<proteinExistence type="predicted"/>
<name>A0A9J7XA41_CYPCA</name>
<protein>
    <submittedName>
        <fullName evidence="2">Uncharacterized protein</fullName>
    </submittedName>
</protein>
<feature type="region of interest" description="Disordered" evidence="1">
    <location>
        <begin position="1"/>
        <end position="22"/>
    </location>
</feature>
<dbReference type="AlphaFoldDB" id="A0A9J7XA41"/>
<dbReference type="PANTHER" id="PTHR36981">
    <property type="entry name" value="ZGC:195170"/>
    <property type="match status" value="1"/>
</dbReference>
<reference evidence="2" key="1">
    <citation type="submission" date="2025-08" db="UniProtKB">
        <authorList>
            <consortium name="Ensembl"/>
        </authorList>
    </citation>
    <scope>IDENTIFICATION</scope>
</reference>
<evidence type="ECO:0000313" key="2">
    <source>
        <dbReference type="Ensembl" id="ENSCCRP00000104467.1"/>
    </source>
</evidence>
<dbReference type="PANTHER" id="PTHR36981:SF9">
    <property type="entry name" value="NANOR-RELATED"/>
    <property type="match status" value="1"/>
</dbReference>
<keyword evidence="3" id="KW-1185">Reference proteome</keyword>
<sequence length="185" mass="21120">RGLRHSTRGFGTQTQHERDHAHLSEEMEVKPNDFDISSGNMEFFETAAASLQASGRQRSLQKWWCFCTKCYEMPTEVESICCHEWKIAMSQLQDADEDIAESVPSHTCLTEDPDRVLHIVYFATYKLGATSKARGTNVSAGWWRIVWFWSEFLPSCVVKAICKKYPSPSGRYVGFTEAENAFAMM</sequence>